<evidence type="ECO:0000313" key="4">
    <source>
        <dbReference type="EMBL" id="MBB3763717.1"/>
    </source>
</evidence>
<dbReference type="InterPro" id="IPR007168">
    <property type="entry name" value="Phageshock_PspC_N"/>
</dbReference>
<feature type="region of interest" description="Disordered" evidence="1">
    <location>
        <begin position="74"/>
        <end position="98"/>
    </location>
</feature>
<dbReference type="AlphaFoldDB" id="A0A839Z0Y8"/>
<evidence type="ECO:0000313" key="5">
    <source>
        <dbReference type="Proteomes" id="UP000578569"/>
    </source>
</evidence>
<protein>
    <submittedName>
        <fullName evidence="4">Phage shock protein PspC (Stress-responsive transcriptional regulator)</fullName>
    </submittedName>
</protein>
<evidence type="ECO:0000256" key="2">
    <source>
        <dbReference type="SAM" id="Phobius"/>
    </source>
</evidence>
<keyword evidence="2" id="KW-0472">Membrane</keyword>
<feature type="domain" description="Phage shock protein PspC N-terminal" evidence="3">
    <location>
        <begin position="8"/>
        <end position="56"/>
    </location>
</feature>
<reference evidence="4 5" key="1">
    <citation type="submission" date="2020-08" db="EMBL/GenBank/DDBJ databases">
        <title>Genomic Encyclopedia of Type Strains, Phase IV (KMG-IV): sequencing the most valuable type-strain genomes for metagenomic binning, comparative biology and taxonomic classification.</title>
        <authorList>
            <person name="Goeker M."/>
        </authorList>
    </citation>
    <scope>NUCLEOTIDE SEQUENCE [LARGE SCALE GENOMIC DNA]</scope>
    <source>
        <strain evidence="4 5">DSM 24194</strain>
    </source>
</reference>
<dbReference type="RefSeq" id="WP_183933047.1">
    <property type="nucleotide sequence ID" value="NZ_JACICF010000001.1"/>
</dbReference>
<keyword evidence="2" id="KW-1133">Transmembrane helix</keyword>
<organism evidence="4 5">
    <name type="scientific">Sphingomicrobium lutaoense</name>
    <dbReference type="NCBI Taxonomy" id="515949"/>
    <lineage>
        <taxon>Bacteria</taxon>
        <taxon>Pseudomonadati</taxon>
        <taxon>Pseudomonadota</taxon>
        <taxon>Alphaproteobacteria</taxon>
        <taxon>Sphingomonadales</taxon>
        <taxon>Sphingomonadaceae</taxon>
        <taxon>Sphingomicrobium</taxon>
    </lineage>
</organism>
<gene>
    <name evidence="4" type="ORF">FHS50_000740</name>
</gene>
<feature type="compositionally biased region" description="Acidic residues" evidence="1">
    <location>
        <begin position="86"/>
        <end position="98"/>
    </location>
</feature>
<evidence type="ECO:0000256" key="1">
    <source>
        <dbReference type="SAM" id="MobiDB-lite"/>
    </source>
</evidence>
<evidence type="ECO:0000259" key="3">
    <source>
        <dbReference type="Pfam" id="PF04024"/>
    </source>
</evidence>
<proteinExistence type="predicted"/>
<comment type="caution">
    <text evidence="4">The sequence shown here is derived from an EMBL/GenBank/DDBJ whole genome shotgun (WGS) entry which is preliminary data.</text>
</comment>
<keyword evidence="5" id="KW-1185">Reference proteome</keyword>
<dbReference type="Pfam" id="PF04024">
    <property type="entry name" value="PspC"/>
    <property type="match status" value="1"/>
</dbReference>
<feature type="transmembrane region" description="Helical" evidence="2">
    <location>
        <begin position="32"/>
        <end position="58"/>
    </location>
</feature>
<name>A0A839Z0Y8_9SPHN</name>
<dbReference type="EMBL" id="JACICF010000001">
    <property type="protein sequence ID" value="MBB3763717.1"/>
    <property type="molecule type" value="Genomic_DNA"/>
</dbReference>
<sequence>MKENLLTRNDTLLGICQGLGEDFGFNPLWLRLAFIAPLFWFPAQMVALYLGLGLVVLVSRLLFPARRDAAETGPLLVASNPADPSADADEPTEVSEAA</sequence>
<dbReference type="Proteomes" id="UP000578569">
    <property type="component" value="Unassembled WGS sequence"/>
</dbReference>
<keyword evidence="2" id="KW-0812">Transmembrane</keyword>
<accession>A0A839Z0Y8</accession>